<protein>
    <submittedName>
        <fullName evidence="5">4-hydroxy-tetrahydrodipicolinate reductase</fullName>
        <ecNumber evidence="5">1.17.1.8</ecNumber>
    </submittedName>
</protein>
<dbReference type="EC" id="1.17.1.8" evidence="5"/>
<dbReference type="Pfam" id="PF19328">
    <property type="entry name" value="DAP_DH_C"/>
    <property type="match status" value="1"/>
</dbReference>
<sequence>MKRLRIVQWATGNVGSRSLRTVIEHPRMELAGVLVHTAAKDGVDAGTLCGLPPVGVAATRNVDEIIALDADCVLYMPYQLDADDLVRLLEAGTDVVTTKQDFQNPELVEPVLRARLEIACAHGESSIYSTGSSPGIVTDALPVTLLSFLRRLDGLTLDEYSDVAERASPNIVFGAMGFGRRPEDADVAALTENLKRSRERSFHMLADAFGTPLDDVETHAEIALARSRTEIAAGVVEPGTVAGTRLSVSGMRAGRPILTFRTNWFCTRDLDTDWELIKSGWRFQVDGDVPLDVRIDFPIPAEEYAATTPGLTAHPAVNAVPAVCAAPPGILRSIDLPQILPIFG</sequence>
<dbReference type="Proteomes" id="UP000564573">
    <property type="component" value="Unassembled WGS sequence"/>
</dbReference>
<keyword evidence="2 5" id="KW-0560">Oxidoreductase</keyword>
<dbReference type="GO" id="GO:0008839">
    <property type="term" value="F:4-hydroxy-tetrahydrodipicolinate reductase"/>
    <property type="evidence" value="ECO:0007669"/>
    <property type="project" value="UniProtKB-EC"/>
</dbReference>
<accession>A0A839XQR9</accession>
<dbReference type="GO" id="GO:0009089">
    <property type="term" value="P:lysine biosynthetic process via diaminopimelate"/>
    <property type="evidence" value="ECO:0007669"/>
    <property type="project" value="InterPro"/>
</dbReference>
<keyword evidence="6" id="KW-1185">Reference proteome</keyword>
<dbReference type="CDD" id="cd24146">
    <property type="entry name" value="nat-AmDH_N_like"/>
    <property type="match status" value="1"/>
</dbReference>
<dbReference type="SUPFAM" id="SSF51735">
    <property type="entry name" value="NAD(P)-binding Rossmann-fold domains"/>
    <property type="match status" value="1"/>
</dbReference>
<evidence type="ECO:0000313" key="6">
    <source>
        <dbReference type="Proteomes" id="UP000564573"/>
    </source>
</evidence>
<dbReference type="InterPro" id="IPR000846">
    <property type="entry name" value="DapB_N"/>
</dbReference>
<name>A0A839XQR9_9PSEU</name>
<evidence type="ECO:0000259" key="3">
    <source>
        <dbReference type="Pfam" id="PF01113"/>
    </source>
</evidence>
<reference evidence="5 6" key="1">
    <citation type="submission" date="2020-08" db="EMBL/GenBank/DDBJ databases">
        <title>Sequencing the genomes of 1000 actinobacteria strains.</title>
        <authorList>
            <person name="Klenk H.-P."/>
        </authorList>
    </citation>
    <scope>NUCLEOTIDE SEQUENCE [LARGE SCALE GENOMIC DNA]</scope>
    <source>
        <strain evidence="5 6">DSM 45267</strain>
    </source>
</reference>
<dbReference type="InterPro" id="IPR036291">
    <property type="entry name" value="NAD(P)-bd_dom_sf"/>
</dbReference>
<dbReference type="Pfam" id="PF01113">
    <property type="entry name" value="DapB_N"/>
    <property type="match status" value="1"/>
</dbReference>
<dbReference type="AlphaFoldDB" id="A0A839XQR9"/>
<dbReference type="InterPro" id="IPR045760">
    <property type="entry name" value="DAP_DH_C"/>
</dbReference>
<dbReference type="RefSeq" id="WP_183786769.1">
    <property type="nucleotide sequence ID" value="NZ_JACIBS010000005.1"/>
</dbReference>
<dbReference type="Gene3D" id="3.40.50.720">
    <property type="entry name" value="NAD(P)-binding Rossmann-like Domain"/>
    <property type="match status" value="1"/>
</dbReference>
<keyword evidence="1" id="KW-0521">NADP</keyword>
<dbReference type="EMBL" id="JACIBS010000005">
    <property type="protein sequence ID" value="MBB3665560.1"/>
    <property type="molecule type" value="Genomic_DNA"/>
</dbReference>
<organism evidence="5 6">
    <name type="scientific">Prauserella sediminis</name>
    <dbReference type="NCBI Taxonomy" id="577680"/>
    <lineage>
        <taxon>Bacteria</taxon>
        <taxon>Bacillati</taxon>
        <taxon>Actinomycetota</taxon>
        <taxon>Actinomycetes</taxon>
        <taxon>Pseudonocardiales</taxon>
        <taxon>Pseudonocardiaceae</taxon>
        <taxon>Prauserella</taxon>
        <taxon>Prauserella salsuginis group</taxon>
    </lineage>
</organism>
<evidence type="ECO:0000313" key="5">
    <source>
        <dbReference type="EMBL" id="MBB3665560.1"/>
    </source>
</evidence>
<feature type="domain" description="Dihydrodipicolinate reductase N-terminal" evidence="3">
    <location>
        <begin position="10"/>
        <end position="74"/>
    </location>
</feature>
<proteinExistence type="predicted"/>
<evidence type="ECO:0000256" key="1">
    <source>
        <dbReference type="ARBA" id="ARBA00022857"/>
    </source>
</evidence>
<evidence type="ECO:0000256" key="2">
    <source>
        <dbReference type="ARBA" id="ARBA00023002"/>
    </source>
</evidence>
<comment type="caution">
    <text evidence="5">The sequence shown here is derived from an EMBL/GenBank/DDBJ whole genome shotgun (WGS) entry which is preliminary data.</text>
</comment>
<feature type="domain" description="2,4-diaminopentanoate dehydrogenase C-terminal" evidence="4">
    <location>
        <begin position="200"/>
        <end position="339"/>
    </location>
</feature>
<gene>
    <name evidence="5" type="ORF">FB384_004518</name>
</gene>
<evidence type="ECO:0000259" key="4">
    <source>
        <dbReference type="Pfam" id="PF19328"/>
    </source>
</evidence>